<reference evidence="1 2" key="1">
    <citation type="submission" date="2016-03" db="EMBL/GenBank/DDBJ databases">
        <title>Whole genome sequencing of Grifola frondosa 9006-11.</title>
        <authorList>
            <person name="Min B."/>
            <person name="Park H."/>
            <person name="Kim J.-G."/>
            <person name="Cho H."/>
            <person name="Oh Y.-L."/>
            <person name="Kong W.-S."/>
            <person name="Choi I.-G."/>
        </authorList>
    </citation>
    <scope>NUCLEOTIDE SEQUENCE [LARGE SCALE GENOMIC DNA]</scope>
    <source>
        <strain evidence="1 2">9006-11</strain>
    </source>
</reference>
<evidence type="ECO:0000313" key="2">
    <source>
        <dbReference type="Proteomes" id="UP000092993"/>
    </source>
</evidence>
<accession>A0A1C7MM16</accession>
<proteinExistence type="predicted"/>
<name>A0A1C7MM16_GRIFR</name>
<dbReference type="AlphaFoldDB" id="A0A1C7MM16"/>
<sequence>MSIIAKIGGSRRFLLVFRNATHGGFCALKSAVVPMKGSIYGQKIGLFDEADHIPYHALVDEAKAWSIGADGKAQKVNLLADSPFATQV</sequence>
<keyword evidence="2" id="KW-1185">Reference proteome</keyword>
<dbReference type="Proteomes" id="UP000092993">
    <property type="component" value="Unassembled WGS sequence"/>
</dbReference>
<protein>
    <submittedName>
        <fullName evidence="1">Uncharacterized protein</fullName>
    </submittedName>
</protein>
<evidence type="ECO:0000313" key="1">
    <source>
        <dbReference type="EMBL" id="OBZ77911.1"/>
    </source>
</evidence>
<dbReference type="EMBL" id="LUGG01000002">
    <property type="protein sequence ID" value="OBZ77911.1"/>
    <property type="molecule type" value="Genomic_DNA"/>
</dbReference>
<gene>
    <name evidence="1" type="ORF">A0H81_02132</name>
</gene>
<comment type="caution">
    <text evidence="1">The sequence shown here is derived from an EMBL/GenBank/DDBJ whole genome shotgun (WGS) entry which is preliminary data.</text>
</comment>
<organism evidence="1 2">
    <name type="scientific">Grifola frondosa</name>
    <name type="common">Maitake</name>
    <name type="synonym">Polyporus frondosus</name>
    <dbReference type="NCBI Taxonomy" id="5627"/>
    <lineage>
        <taxon>Eukaryota</taxon>
        <taxon>Fungi</taxon>
        <taxon>Dikarya</taxon>
        <taxon>Basidiomycota</taxon>
        <taxon>Agaricomycotina</taxon>
        <taxon>Agaricomycetes</taxon>
        <taxon>Polyporales</taxon>
        <taxon>Grifolaceae</taxon>
        <taxon>Grifola</taxon>
    </lineage>
</organism>